<feature type="domain" description="Zn(2)-C6 fungal-type" evidence="6">
    <location>
        <begin position="54"/>
        <end position="89"/>
    </location>
</feature>
<keyword evidence="8" id="KW-1185">Reference proteome</keyword>
<sequence length="571" mass="64691">MNPYTFDQAGPSQHANHSQRIALLPNVPNTVSHAQPEPRIESPLKRRRKLNFVKCDRCRKDKKKCTPTNRDWLRQKCDRCQEEELECSEGRQKARDSKRKRTQEQAVPRGMSVTSVPERINNMSAEDWSFLVSYQALLLRYIHRLRELQCEQRLSLNDLEIDADFDYDQFECLNFANFFDLFNTITSLVFDGAKIAVTQHQSNFLLSGLLPLFASHMHTEESNLVGRDILAEFLGFPQNDANRLLCALARMKYAHHNMIIKKNLKDVLQLSSLTQTKTSEILQGLSIDLTPTPYWGLFLPEEISRLWTVTIDVSELFQRRDCLGRTRLHQILDVESVFRPHHWSLTDSYPHFLYNGDTSSIMSKLDVKDARWKDVVDTQDILGRTCLHLASMRGNGEITRILLEAGANPILPTNSGLLPIHFAAVNQSPKVCEMLLFIPSGCGVNQEDKFKIRPITYAIKAGNVGNVGVLLKSGLVDTEDDTLLYEAASQGNTEIVRLLLDAGTNPNPTSIYRNSALSMAIQRKYLLLTKLISGDTKTDINMDTVRTTYGAAFSQLPVLNSPALGSLFLHQ</sequence>
<dbReference type="InterPro" id="IPR036864">
    <property type="entry name" value="Zn2-C6_fun-type_DNA-bd_sf"/>
</dbReference>
<dbReference type="PROSITE" id="PS50088">
    <property type="entry name" value="ANK_REPEAT"/>
    <property type="match status" value="2"/>
</dbReference>
<evidence type="ECO:0000256" key="1">
    <source>
        <dbReference type="ARBA" id="ARBA00022737"/>
    </source>
</evidence>
<evidence type="ECO:0000313" key="7">
    <source>
        <dbReference type="EMBL" id="KAF2644040.1"/>
    </source>
</evidence>
<dbReference type="Gene3D" id="4.10.240.10">
    <property type="entry name" value="Zn(2)-C6 fungal-type DNA-binding domain"/>
    <property type="match status" value="1"/>
</dbReference>
<feature type="repeat" description="ANK" evidence="4">
    <location>
        <begin position="479"/>
        <end position="511"/>
    </location>
</feature>
<dbReference type="InterPro" id="IPR002110">
    <property type="entry name" value="Ankyrin_rpt"/>
</dbReference>
<evidence type="ECO:0000256" key="5">
    <source>
        <dbReference type="SAM" id="MobiDB-lite"/>
    </source>
</evidence>
<dbReference type="PANTHER" id="PTHR24198">
    <property type="entry name" value="ANKYRIN REPEAT AND PROTEIN KINASE DOMAIN-CONTAINING PROTEIN"/>
    <property type="match status" value="1"/>
</dbReference>
<dbReference type="CDD" id="cd00067">
    <property type="entry name" value="GAL4"/>
    <property type="match status" value="1"/>
</dbReference>
<evidence type="ECO:0000256" key="3">
    <source>
        <dbReference type="ARBA" id="ARBA00023242"/>
    </source>
</evidence>
<evidence type="ECO:0000256" key="2">
    <source>
        <dbReference type="ARBA" id="ARBA00023043"/>
    </source>
</evidence>
<dbReference type="GO" id="GO:0000981">
    <property type="term" value="F:DNA-binding transcription factor activity, RNA polymerase II-specific"/>
    <property type="evidence" value="ECO:0007669"/>
    <property type="project" value="InterPro"/>
</dbReference>
<dbReference type="EMBL" id="MU006779">
    <property type="protein sequence ID" value="KAF2644040.1"/>
    <property type="molecule type" value="Genomic_DNA"/>
</dbReference>
<dbReference type="Gene3D" id="1.25.40.20">
    <property type="entry name" value="Ankyrin repeat-containing domain"/>
    <property type="match status" value="2"/>
</dbReference>
<dbReference type="Pfam" id="PF12796">
    <property type="entry name" value="Ank_2"/>
    <property type="match status" value="2"/>
</dbReference>
<evidence type="ECO:0000259" key="6">
    <source>
        <dbReference type="PROSITE" id="PS50048"/>
    </source>
</evidence>
<gene>
    <name evidence="7" type="ORF">P280DRAFT_223383</name>
</gene>
<evidence type="ECO:0000256" key="4">
    <source>
        <dbReference type="PROSITE-ProRule" id="PRU00023"/>
    </source>
</evidence>
<keyword evidence="1" id="KW-0677">Repeat</keyword>
<dbReference type="InterPro" id="IPR001138">
    <property type="entry name" value="Zn2Cys6_DnaBD"/>
</dbReference>
<dbReference type="PANTHER" id="PTHR24198:SF165">
    <property type="entry name" value="ANKYRIN REPEAT-CONTAINING PROTEIN-RELATED"/>
    <property type="match status" value="1"/>
</dbReference>
<keyword evidence="3" id="KW-0539">Nucleus</keyword>
<keyword evidence="2 4" id="KW-0040">ANK repeat</keyword>
<dbReference type="SUPFAM" id="SSF48403">
    <property type="entry name" value="Ankyrin repeat"/>
    <property type="match status" value="1"/>
</dbReference>
<dbReference type="OrthoDB" id="539213at2759"/>
<dbReference type="Proteomes" id="UP000799753">
    <property type="component" value="Unassembled WGS sequence"/>
</dbReference>
<dbReference type="PRINTS" id="PR01415">
    <property type="entry name" value="ANKYRIN"/>
</dbReference>
<accession>A0A6A6S8Z0</accession>
<dbReference type="AlphaFoldDB" id="A0A6A6S8Z0"/>
<reference evidence="7" key="1">
    <citation type="journal article" date="2020" name="Stud. Mycol.">
        <title>101 Dothideomycetes genomes: a test case for predicting lifestyles and emergence of pathogens.</title>
        <authorList>
            <person name="Haridas S."/>
            <person name="Albert R."/>
            <person name="Binder M."/>
            <person name="Bloem J."/>
            <person name="Labutti K."/>
            <person name="Salamov A."/>
            <person name="Andreopoulos B."/>
            <person name="Baker S."/>
            <person name="Barry K."/>
            <person name="Bills G."/>
            <person name="Bluhm B."/>
            <person name="Cannon C."/>
            <person name="Castanera R."/>
            <person name="Culley D."/>
            <person name="Daum C."/>
            <person name="Ezra D."/>
            <person name="Gonzalez J."/>
            <person name="Henrissat B."/>
            <person name="Kuo A."/>
            <person name="Liang C."/>
            <person name="Lipzen A."/>
            <person name="Lutzoni F."/>
            <person name="Magnuson J."/>
            <person name="Mondo S."/>
            <person name="Nolan M."/>
            <person name="Ohm R."/>
            <person name="Pangilinan J."/>
            <person name="Park H.-J."/>
            <person name="Ramirez L."/>
            <person name="Alfaro M."/>
            <person name="Sun H."/>
            <person name="Tritt A."/>
            <person name="Yoshinaga Y."/>
            <person name="Zwiers L.-H."/>
            <person name="Turgeon B."/>
            <person name="Goodwin S."/>
            <person name="Spatafora J."/>
            <person name="Crous P."/>
            <person name="Grigoriev I."/>
        </authorList>
    </citation>
    <scope>NUCLEOTIDE SEQUENCE</scope>
    <source>
        <strain evidence="7">CBS 473.64</strain>
    </source>
</reference>
<dbReference type="GO" id="GO:0008270">
    <property type="term" value="F:zinc ion binding"/>
    <property type="evidence" value="ECO:0007669"/>
    <property type="project" value="InterPro"/>
</dbReference>
<proteinExistence type="predicted"/>
<feature type="repeat" description="ANK" evidence="4">
    <location>
        <begin position="382"/>
        <end position="414"/>
    </location>
</feature>
<protein>
    <submittedName>
        <fullName evidence="7">Ankyrin</fullName>
    </submittedName>
</protein>
<dbReference type="PROSITE" id="PS50048">
    <property type="entry name" value="ZN2_CY6_FUNGAL_2"/>
    <property type="match status" value="1"/>
</dbReference>
<evidence type="ECO:0000313" key="8">
    <source>
        <dbReference type="Proteomes" id="UP000799753"/>
    </source>
</evidence>
<organism evidence="7 8">
    <name type="scientific">Massarina eburnea CBS 473.64</name>
    <dbReference type="NCBI Taxonomy" id="1395130"/>
    <lineage>
        <taxon>Eukaryota</taxon>
        <taxon>Fungi</taxon>
        <taxon>Dikarya</taxon>
        <taxon>Ascomycota</taxon>
        <taxon>Pezizomycotina</taxon>
        <taxon>Dothideomycetes</taxon>
        <taxon>Pleosporomycetidae</taxon>
        <taxon>Pleosporales</taxon>
        <taxon>Massarineae</taxon>
        <taxon>Massarinaceae</taxon>
        <taxon>Massarina</taxon>
    </lineage>
</organism>
<name>A0A6A6S8Z0_9PLEO</name>
<feature type="region of interest" description="Disordered" evidence="5">
    <location>
        <begin position="91"/>
        <end position="112"/>
    </location>
</feature>
<dbReference type="InterPro" id="IPR036770">
    <property type="entry name" value="Ankyrin_rpt-contain_sf"/>
</dbReference>
<dbReference type="PROSITE" id="PS50297">
    <property type="entry name" value="ANK_REP_REGION"/>
    <property type="match status" value="2"/>
</dbReference>
<dbReference type="SMART" id="SM00248">
    <property type="entry name" value="ANK"/>
    <property type="match status" value="4"/>
</dbReference>